<protein>
    <submittedName>
        <fullName evidence="1">Uncharacterized protein</fullName>
    </submittedName>
</protein>
<reference evidence="2" key="1">
    <citation type="submission" date="2016-10" db="EMBL/GenBank/DDBJ databases">
        <authorList>
            <person name="Varghese N."/>
            <person name="Submissions S."/>
        </authorList>
    </citation>
    <scope>NUCLEOTIDE SEQUENCE [LARGE SCALE GENOMIC DNA]</scope>
    <source>
        <strain evidence="2">CGMCC 1.10784</strain>
    </source>
</reference>
<dbReference type="AlphaFoldDB" id="A0A1I1Y3I6"/>
<evidence type="ECO:0000313" key="1">
    <source>
        <dbReference type="EMBL" id="SFE14009.1"/>
    </source>
</evidence>
<organism evidence="1 2">
    <name type="scientific">Paenibacillus catalpae</name>
    <dbReference type="NCBI Taxonomy" id="1045775"/>
    <lineage>
        <taxon>Bacteria</taxon>
        <taxon>Bacillati</taxon>
        <taxon>Bacillota</taxon>
        <taxon>Bacilli</taxon>
        <taxon>Bacillales</taxon>
        <taxon>Paenibacillaceae</taxon>
        <taxon>Paenibacillus</taxon>
    </lineage>
</organism>
<keyword evidence="2" id="KW-1185">Reference proteome</keyword>
<name>A0A1I1Y3I6_9BACL</name>
<proteinExistence type="predicted"/>
<sequence length="167" mass="20041">MSECNAVNKMEVYLLKKFRGKKRYFRKLWSSVENFQAHVDDDSWYDYWHRHLDFWGLGNDSLKIRRAHIKAYILLYTRILNQLEQLNMPYQSWVCIHDEDTGADAVYIHTPNPNADDFPANFDFLKLDCKPPNAFSDLIDTAQFNIGYYESEHERVYYIQSKNIKFH</sequence>
<evidence type="ECO:0000313" key="2">
    <source>
        <dbReference type="Proteomes" id="UP000198855"/>
    </source>
</evidence>
<dbReference type="EMBL" id="FOMT01000002">
    <property type="protein sequence ID" value="SFE14009.1"/>
    <property type="molecule type" value="Genomic_DNA"/>
</dbReference>
<dbReference type="Proteomes" id="UP000198855">
    <property type="component" value="Unassembled WGS sequence"/>
</dbReference>
<accession>A0A1I1Y3I6</accession>
<gene>
    <name evidence="1" type="ORF">SAMN05216378_2461</name>
</gene>